<dbReference type="RefSeq" id="XP_060300128.1">
    <property type="nucleotide sequence ID" value="XM_060433346.1"/>
</dbReference>
<accession>A0AA40B401</accession>
<gene>
    <name evidence="1" type="ORF">B0T26DRAFT_126845</name>
</gene>
<protein>
    <submittedName>
        <fullName evidence="1">Uncharacterized protein</fullName>
    </submittedName>
</protein>
<dbReference type="GeneID" id="85316617"/>
<evidence type="ECO:0000313" key="1">
    <source>
        <dbReference type="EMBL" id="KAK0727273.1"/>
    </source>
</evidence>
<proteinExistence type="predicted"/>
<keyword evidence="2" id="KW-1185">Reference proteome</keyword>
<name>A0AA40B401_9PEZI</name>
<evidence type="ECO:0000313" key="2">
    <source>
        <dbReference type="Proteomes" id="UP001172101"/>
    </source>
</evidence>
<comment type="caution">
    <text evidence="1">The sequence shown here is derived from an EMBL/GenBank/DDBJ whole genome shotgun (WGS) entry which is preliminary data.</text>
</comment>
<reference evidence="1" key="1">
    <citation type="submission" date="2023-06" db="EMBL/GenBank/DDBJ databases">
        <title>Genome-scale phylogeny and comparative genomics of the fungal order Sordariales.</title>
        <authorList>
            <consortium name="Lawrence Berkeley National Laboratory"/>
            <person name="Hensen N."/>
            <person name="Bonometti L."/>
            <person name="Westerberg I."/>
            <person name="Brannstrom I.O."/>
            <person name="Guillou S."/>
            <person name="Cros-Aarteil S."/>
            <person name="Calhoun S."/>
            <person name="Haridas S."/>
            <person name="Kuo A."/>
            <person name="Mondo S."/>
            <person name="Pangilinan J."/>
            <person name="Riley R."/>
            <person name="LaButti K."/>
            <person name="Andreopoulos B."/>
            <person name="Lipzen A."/>
            <person name="Chen C."/>
            <person name="Yanf M."/>
            <person name="Daum C."/>
            <person name="Ng V."/>
            <person name="Clum A."/>
            <person name="Steindorff A."/>
            <person name="Ohm R."/>
            <person name="Martin F."/>
            <person name="Silar P."/>
            <person name="Natvig D."/>
            <person name="Lalanne C."/>
            <person name="Gautier V."/>
            <person name="Ament-velasquez S.L."/>
            <person name="Kruys A."/>
            <person name="Hutchinson M.I."/>
            <person name="Powell A.J."/>
            <person name="Barry K."/>
            <person name="Miller A.N."/>
            <person name="Grigoriev I.V."/>
            <person name="Debuchy R."/>
            <person name="Gladieux P."/>
            <person name="Thoren M.H."/>
            <person name="Johannesson H."/>
        </authorList>
    </citation>
    <scope>NUCLEOTIDE SEQUENCE</scope>
    <source>
        <strain evidence="1">SMH2392-1A</strain>
    </source>
</reference>
<dbReference type="Proteomes" id="UP001172101">
    <property type="component" value="Unassembled WGS sequence"/>
</dbReference>
<organism evidence="1 2">
    <name type="scientific">Lasiosphaeria miniovina</name>
    <dbReference type="NCBI Taxonomy" id="1954250"/>
    <lineage>
        <taxon>Eukaryota</taxon>
        <taxon>Fungi</taxon>
        <taxon>Dikarya</taxon>
        <taxon>Ascomycota</taxon>
        <taxon>Pezizomycotina</taxon>
        <taxon>Sordariomycetes</taxon>
        <taxon>Sordariomycetidae</taxon>
        <taxon>Sordariales</taxon>
        <taxon>Lasiosphaeriaceae</taxon>
        <taxon>Lasiosphaeria</taxon>
    </lineage>
</organism>
<sequence>MRRAQARAATFIPTCPLLAVFPRILWPKNRYSCGPPVYLTCTASKRLQERSRWVCEMPLTCFCLADSFFPNSNYTCITNPRFCPSPLAGGVAQSRGHPKAVLSQQQPGRKAKTNPTWCFIWHLSTVPQVCTVHALPKADARVSPSDPSISFISSPVPTYQHKNTPSAIRRPRSASIAAALGLGLVKQPQLPIRQGSRSNWAADLTESWRRVPTYYFTNLASPCNPIGPGHRRALLFLTAVALRCVPV</sequence>
<dbReference type="EMBL" id="JAUIRO010000002">
    <property type="protein sequence ID" value="KAK0727273.1"/>
    <property type="molecule type" value="Genomic_DNA"/>
</dbReference>
<dbReference type="AlphaFoldDB" id="A0AA40B401"/>